<name>W2PL88_PHYN3</name>
<dbReference type="Proteomes" id="UP000018817">
    <property type="component" value="Unassembled WGS sequence"/>
</dbReference>
<sequence>MVGSMAPLQKAATFKKYEARVQRLLEQLQWYQNHNHLFKRVEASDAFTKSNVATETQVALDRTDGTAGGASPGNVVGLDEACRRCNAPAPPFADAAEPDETEEITDVALVTDYNVGSDSQRVQAFIERQNAIVRRSSSILSDFDPSFWVFVFVELNPFGRGGLDEPRGVPIGLCEYLKYCLRLYSRRHAKHHAFTLVAFDVLARHRSMQAVYLRAKMEPTVVGSRCDVDREELVAHLKRQEERLKLLSTNVIVRPCLQADQSIRNLYSFITTGMKASYGSNEERSQARSNLLYMQLQYGQPSIFFTLSPSSSSSVRVAAFAGDIDNSLLEAMTNTVQGSLYKTRAELCTAATSNPMACARYYNAIVRLLIDVLLNYAQDRQCSRPRSGGFGKTKAYFLSTESQNSTGDLRGHMLVWIENMPTTTAQYYELPKHRDCQHRVDDYVSSIASSSFPVSLDRCSSCSSTDIAAMQFSREVFKKPKRGACRAPTIKCGSCQMEFGGSELVELNILQEADRLHVSQDRMNDASVFRRISMPQSLPLSPPGCSEENLLVIMALLNYQTHAWNHARSCFKQTKRTPDGKNCRMFFSKAHLWINVV</sequence>
<dbReference type="GeneID" id="20186464"/>
<gene>
    <name evidence="2" type="ORF">PPTG_17470</name>
</gene>
<evidence type="ECO:0000259" key="1">
    <source>
        <dbReference type="Pfam" id="PF14214"/>
    </source>
</evidence>
<dbReference type="EMBL" id="KI669630">
    <property type="protein sequence ID" value="ETN01024.1"/>
    <property type="molecule type" value="Genomic_DNA"/>
</dbReference>
<reference evidence="3" key="1">
    <citation type="submission" date="2011-12" db="EMBL/GenBank/DDBJ databases">
        <authorList>
            <consortium name="The Broad Institute Genome Sequencing Platform"/>
            <person name="Russ C."/>
            <person name="Tyler B."/>
            <person name="Panabieres F."/>
            <person name="Shan W."/>
            <person name="Tripathy S."/>
            <person name="Grunwald N."/>
            <person name="Machado M."/>
            <person name="Young S.K."/>
            <person name="Zeng Q."/>
            <person name="Gargeya S."/>
            <person name="Fitzgerald M."/>
            <person name="Haas B."/>
            <person name="Abouelleil A."/>
            <person name="Alvarado L."/>
            <person name="Arachchi H.M."/>
            <person name="Berlin A."/>
            <person name="Chapman S.B."/>
            <person name="Gearin G."/>
            <person name="Goldberg J."/>
            <person name="Griggs A."/>
            <person name="Gujja S."/>
            <person name="Hansen M."/>
            <person name="Heiman D."/>
            <person name="Howarth C."/>
            <person name="Larimer J."/>
            <person name="Lui A."/>
            <person name="MacDonald P.J.P."/>
            <person name="McCowen C."/>
            <person name="Montmayeur A."/>
            <person name="Murphy C."/>
            <person name="Neiman D."/>
            <person name="Pearson M."/>
            <person name="Priest M."/>
            <person name="Roberts A."/>
            <person name="Saif S."/>
            <person name="Shea T."/>
            <person name="Sisk P."/>
            <person name="Stolte C."/>
            <person name="Sykes S."/>
            <person name="Wortman J."/>
            <person name="Nusbaum C."/>
            <person name="Birren B."/>
        </authorList>
    </citation>
    <scope>NUCLEOTIDE SEQUENCE [LARGE SCALE GENOMIC DNA]</scope>
    <source>
        <strain evidence="3">INRA-310</strain>
    </source>
</reference>
<dbReference type="OMA" id="MACARYY"/>
<feature type="domain" description="Helitron helicase-like" evidence="1">
    <location>
        <begin position="176"/>
        <end position="404"/>
    </location>
</feature>
<organism evidence="2 3">
    <name type="scientific">Phytophthora nicotianae (strain INRA-310)</name>
    <name type="common">Phytophthora parasitica</name>
    <dbReference type="NCBI Taxonomy" id="761204"/>
    <lineage>
        <taxon>Eukaryota</taxon>
        <taxon>Sar</taxon>
        <taxon>Stramenopiles</taxon>
        <taxon>Oomycota</taxon>
        <taxon>Peronosporomycetes</taxon>
        <taxon>Peronosporales</taxon>
        <taxon>Peronosporaceae</taxon>
        <taxon>Phytophthora</taxon>
    </lineage>
</organism>
<protein>
    <recommendedName>
        <fullName evidence="1">Helitron helicase-like domain-containing protein</fullName>
    </recommendedName>
</protein>
<proteinExistence type="predicted"/>
<dbReference type="InterPro" id="IPR025476">
    <property type="entry name" value="Helitron_helicase-like"/>
</dbReference>
<dbReference type="AlphaFoldDB" id="W2PL88"/>
<accession>W2PL88</accession>
<reference evidence="2 3" key="2">
    <citation type="submission" date="2013-11" db="EMBL/GenBank/DDBJ databases">
        <title>The Genome Sequence of Phytophthora parasitica INRA-310.</title>
        <authorList>
            <consortium name="The Broad Institute Genomics Platform"/>
            <person name="Russ C."/>
            <person name="Tyler B."/>
            <person name="Panabieres F."/>
            <person name="Shan W."/>
            <person name="Tripathy S."/>
            <person name="Grunwald N."/>
            <person name="Machado M."/>
            <person name="Johnson C.S."/>
            <person name="Arredondo F."/>
            <person name="Hong C."/>
            <person name="Coffey M."/>
            <person name="Young S.K."/>
            <person name="Zeng Q."/>
            <person name="Gargeya S."/>
            <person name="Fitzgerald M."/>
            <person name="Abouelleil A."/>
            <person name="Alvarado L."/>
            <person name="Chapman S.B."/>
            <person name="Gainer-Dewar J."/>
            <person name="Goldberg J."/>
            <person name="Griggs A."/>
            <person name="Gujja S."/>
            <person name="Hansen M."/>
            <person name="Howarth C."/>
            <person name="Imamovic A."/>
            <person name="Ireland A."/>
            <person name="Larimer J."/>
            <person name="McCowan C."/>
            <person name="Murphy C."/>
            <person name="Pearson M."/>
            <person name="Poon T.W."/>
            <person name="Priest M."/>
            <person name="Roberts A."/>
            <person name="Saif S."/>
            <person name="Shea T."/>
            <person name="Sykes S."/>
            <person name="Wortman J."/>
            <person name="Nusbaum C."/>
            <person name="Birren B."/>
        </authorList>
    </citation>
    <scope>NUCLEOTIDE SEQUENCE [LARGE SCALE GENOMIC DNA]</scope>
    <source>
        <strain evidence="2 3">INRA-310</strain>
    </source>
</reference>
<evidence type="ECO:0000313" key="2">
    <source>
        <dbReference type="EMBL" id="ETN01024.1"/>
    </source>
</evidence>
<dbReference type="VEuPathDB" id="FungiDB:PPTG_17470"/>
<dbReference type="STRING" id="761204.W2PL88"/>
<dbReference type="RefSeq" id="XP_008913579.1">
    <property type="nucleotide sequence ID" value="XM_008915331.1"/>
</dbReference>
<evidence type="ECO:0000313" key="3">
    <source>
        <dbReference type="Proteomes" id="UP000018817"/>
    </source>
</evidence>
<dbReference type="Pfam" id="PF14214">
    <property type="entry name" value="Helitron_like_N"/>
    <property type="match status" value="1"/>
</dbReference>